<evidence type="ECO:0000313" key="1">
    <source>
        <dbReference type="EMBL" id="TNN27252.1"/>
    </source>
</evidence>
<dbReference type="EMBL" id="SRLO01008626">
    <property type="protein sequence ID" value="TNN27252.1"/>
    <property type="molecule type" value="Genomic_DNA"/>
</dbReference>
<organism evidence="1 2">
    <name type="scientific">Liparis tanakae</name>
    <name type="common">Tanaka's snailfish</name>
    <dbReference type="NCBI Taxonomy" id="230148"/>
    <lineage>
        <taxon>Eukaryota</taxon>
        <taxon>Metazoa</taxon>
        <taxon>Chordata</taxon>
        <taxon>Craniata</taxon>
        <taxon>Vertebrata</taxon>
        <taxon>Euteleostomi</taxon>
        <taxon>Actinopterygii</taxon>
        <taxon>Neopterygii</taxon>
        <taxon>Teleostei</taxon>
        <taxon>Neoteleostei</taxon>
        <taxon>Acanthomorphata</taxon>
        <taxon>Eupercaria</taxon>
        <taxon>Perciformes</taxon>
        <taxon>Cottioidei</taxon>
        <taxon>Cottales</taxon>
        <taxon>Liparidae</taxon>
        <taxon>Liparis</taxon>
    </lineage>
</organism>
<sequence length="238" mass="26246">MKTLAATTISLYVVSLYDVSLYEVSLYDVSLYDVSLYDHDVSDSSSHFQIQDTRHHLFDCVSLDVAWREESLTTGGALEQRRERERGGNVSRSATRLFSRRRVHAARLTLPPPGWCFMLSVEPTFDLTCFRSGMGAPAAARGAGGRLLSEPGDLGVERTTATFFTLLASAAALADSAWLAGDFGLLWPLPSGGGVRGFKQVTSFIYKDEEREESLTRDRITGSALWSYLTSSMILKPD</sequence>
<dbReference type="AlphaFoldDB" id="A0A4Z2EG13"/>
<dbReference type="Proteomes" id="UP000314294">
    <property type="component" value="Unassembled WGS sequence"/>
</dbReference>
<reference evidence="1 2" key="1">
    <citation type="submission" date="2019-03" db="EMBL/GenBank/DDBJ databases">
        <title>First draft genome of Liparis tanakae, snailfish: a comprehensive survey of snailfish specific genes.</title>
        <authorList>
            <person name="Kim W."/>
            <person name="Song I."/>
            <person name="Jeong J.-H."/>
            <person name="Kim D."/>
            <person name="Kim S."/>
            <person name="Ryu S."/>
            <person name="Song J.Y."/>
            <person name="Lee S.K."/>
        </authorList>
    </citation>
    <scope>NUCLEOTIDE SEQUENCE [LARGE SCALE GENOMIC DNA]</scope>
    <source>
        <tissue evidence="1">Muscle</tissue>
    </source>
</reference>
<evidence type="ECO:0000313" key="2">
    <source>
        <dbReference type="Proteomes" id="UP000314294"/>
    </source>
</evidence>
<keyword evidence="2" id="KW-1185">Reference proteome</keyword>
<accession>A0A4Z2EG13</accession>
<gene>
    <name evidence="1" type="ORF">EYF80_062605</name>
</gene>
<name>A0A4Z2EG13_9TELE</name>
<proteinExistence type="predicted"/>
<comment type="caution">
    <text evidence="1">The sequence shown here is derived from an EMBL/GenBank/DDBJ whole genome shotgun (WGS) entry which is preliminary data.</text>
</comment>
<protein>
    <submittedName>
        <fullName evidence="1">Uncharacterized protein</fullName>
    </submittedName>
</protein>